<evidence type="ECO:0000313" key="4">
    <source>
        <dbReference type="Proteomes" id="UP000222163"/>
    </source>
</evidence>
<dbReference type="RefSeq" id="WP_099213831.1">
    <property type="nucleotide sequence ID" value="NZ_JAUYVU010000005.1"/>
</dbReference>
<evidence type="ECO:0000313" key="3">
    <source>
        <dbReference type="EMBL" id="PHN99157.1"/>
    </source>
</evidence>
<dbReference type="Proteomes" id="UP000222163">
    <property type="component" value="Unassembled WGS sequence"/>
</dbReference>
<feature type="domain" description="DUF6985" evidence="1">
    <location>
        <begin position="39"/>
        <end position="165"/>
    </location>
</feature>
<keyword evidence="5" id="KW-1185">Reference proteome</keyword>
<evidence type="ECO:0000313" key="2">
    <source>
        <dbReference type="EMBL" id="MDP2541388.1"/>
    </source>
</evidence>
<evidence type="ECO:0000259" key="1">
    <source>
        <dbReference type="Pfam" id="PF22481"/>
    </source>
</evidence>
<comment type="caution">
    <text evidence="3">The sequence shown here is derived from an EMBL/GenBank/DDBJ whole genome shotgun (WGS) entry which is preliminary data.</text>
</comment>
<dbReference type="AlphaFoldDB" id="A0A2G1BYS0"/>
<reference evidence="3" key="2">
    <citation type="submission" date="2017-10" db="EMBL/GenBank/DDBJ databases">
        <authorList>
            <person name="Enke T.N."/>
            <person name="Cordero O.X."/>
        </authorList>
    </citation>
    <scope>NUCLEOTIDE SEQUENCE</scope>
    <source>
        <strain evidence="3">4G03</strain>
    </source>
</reference>
<sequence>MIELSFEKGEEWYLEEEFKKIKEFRETGLYSSATPIDSNGYIGIYVQEYDFDKPQGFQKNAINYFYENQEKLLNSFCNGIIEHYPKLMEIYSIEEYDEEYGFPELKSIEDVKKIIGIGNIHILDDQKDHYSYLGFECGCPWDEEHGLGVIMHKERVIDVGSADISFSGSKELRKDNGTYTEEERLKDEKWEKQIAENITRYKKEQEDIELRKSEVKNEELNKKWWQFWKG</sequence>
<dbReference type="EMBL" id="PDUU01000001">
    <property type="protein sequence ID" value="PHN99157.1"/>
    <property type="molecule type" value="Genomic_DNA"/>
</dbReference>
<accession>A0A2G1BYS0</accession>
<evidence type="ECO:0000313" key="5">
    <source>
        <dbReference type="Proteomes" id="UP001242342"/>
    </source>
</evidence>
<name>A0A2G1BYS0_9FLAO</name>
<reference evidence="2 5" key="3">
    <citation type="submission" date="2023-07" db="EMBL/GenBank/DDBJ databases">
        <title>Genome content predicts the carbon catabolic preferences of heterotrophic bacteria.</title>
        <authorList>
            <person name="Gralka M."/>
        </authorList>
    </citation>
    <scope>NUCLEOTIDE SEQUENCE [LARGE SCALE GENOMIC DNA]</scope>
    <source>
        <strain evidence="2 5">4G03</strain>
    </source>
</reference>
<dbReference type="InterPro" id="IPR054254">
    <property type="entry name" value="DUF6985"/>
</dbReference>
<gene>
    <name evidence="3" type="ORF">CSC81_00630</name>
    <name evidence="2" type="ORF">Q8W23_07880</name>
</gene>
<proteinExistence type="predicted"/>
<dbReference type="Pfam" id="PF22481">
    <property type="entry name" value="DUF6985"/>
    <property type="match status" value="1"/>
</dbReference>
<reference evidence="3 4" key="1">
    <citation type="journal article" date="2016" name="Nat. Commun.">
        <title>Microbial interactions lead to rapid micro-scale successions on model marine particles.</title>
        <authorList>
            <person name="Datta M.S."/>
            <person name="Sliwerska E."/>
            <person name="Gore J."/>
            <person name="Polz M.F."/>
            <person name="Cordero O.X."/>
        </authorList>
    </citation>
    <scope>NUCLEOTIDE SEQUENCE [LARGE SCALE GENOMIC DNA]</scope>
    <source>
        <strain evidence="3 4">4G03</strain>
    </source>
</reference>
<dbReference type="EMBL" id="JAUYVU010000005">
    <property type="protein sequence ID" value="MDP2541388.1"/>
    <property type="molecule type" value="Genomic_DNA"/>
</dbReference>
<protein>
    <recommendedName>
        <fullName evidence="1">DUF6985 domain-containing protein</fullName>
    </recommendedName>
</protein>
<dbReference type="Proteomes" id="UP001242342">
    <property type="component" value="Unassembled WGS sequence"/>
</dbReference>
<organism evidence="3 4">
    <name type="scientific">Tenacibaculum discolor</name>
    <dbReference type="NCBI Taxonomy" id="361581"/>
    <lineage>
        <taxon>Bacteria</taxon>
        <taxon>Pseudomonadati</taxon>
        <taxon>Bacteroidota</taxon>
        <taxon>Flavobacteriia</taxon>
        <taxon>Flavobacteriales</taxon>
        <taxon>Flavobacteriaceae</taxon>
        <taxon>Tenacibaculum</taxon>
    </lineage>
</organism>